<evidence type="ECO:0000259" key="10">
    <source>
        <dbReference type="Pfam" id="PF02558"/>
    </source>
</evidence>
<dbReference type="RefSeq" id="WP_335736231.1">
    <property type="nucleotide sequence ID" value="NZ_JALAAR010000008.1"/>
</dbReference>
<comment type="similarity">
    <text evidence="2">Belongs to the ketopantoate reductase family.</text>
</comment>
<gene>
    <name evidence="12" type="ORF">MN202_11300</name>
</gene>
<dbReference type="InterPro" id="IPR013752">
    <property type="entry name" value="KPA_reductase"/>
</dbReference>
<dbReference type="Proteomes" id="UP001375382">
    <property type="component" value="Unassembled WGS sequence"/>
</dbReference>
<feature type="domain" description="Ketopantoate reductase N-terminal" evidence="10">
    <location>
        <begin position="23"/>
        <end position="170"/>
    </location>
</feature>
<dbReference type="EMBL" id="JALAAR010000008">
    <property type="protein sequence ID" value="MEH8017823.1"/>
    <property type="molecule type" value="Genomic_DNA"/>
</dbReference>
<evidence type="ECO:0000256" key="4">
    <source>
        <dbReference type="ARBA" id="ARBA00019465"/>
    </source>
</evidence>
<keyword evidence="13" id="KW-1185">Reference proteome</keyword>
<evidence type="ECO:0000256" key="7">
    <source>
        <dbReference type="ARBA" id="ARBA00023002"/>
    </source>
</evidence>
<keyword evidence="5" id="KW-0566">Pantothenate biosynthesis</keyword>
<dbReference type="Pfam" id="PF08546">
    <property type="entry name" value="ApbA_C"/>
    <property type="match status" value="1"/>
</dbReference>
<evidence type="ECO:0000313" key="12">
    <source>
        <dbReference type="EMBL" id="MEH8017823.1"/>
    </source>
</evidence>
<reference evidence="12 13" key="1">
    <citation type="journal article" date="2023" name="Ecotoxicol. Environ. Saf.">
        <title>Mercury remediation potential of mercury-resistant strain Rheinheimera metallidurans sp. nov. isolated from a municipal waste dumping site.</title>
        <authorList>
            <person name="Yadav V."/>
            <person name="Manjhi A."/>
            <person name="Vadakedath N."/>
        </authorList>
    </citation>
    <scope>NUCLEOTIDE SEQUENCE [LARGE SCALE GENOMIC DNA]</scope>
    <source>
        <strain evidence="12 13">E-49</strain>
    </source>
</reference>
<evidence type="ECO:0000256" key="3">
    <source>
        <dbReference type="ARBA" id="ARBA00013014"/>
    </source>
</evidence>
<dbReference type="InterPro" id="IPR050838">
    <property type="entry name" value="Ketopantoate_reductase"/>
</dbReference>
<sequence>MLSTHPSTQDAGQLATAGQRYCVGIVGAGNVGCYFGAHLCQDSALDVKFFGRETMALELAAHGLCAISVDKQNYFAQPVAFYSALNSLIECDVVLLTVKATALLAMIAQLKRFLRPDVPVIALQNGIGIAQMLAQDLPNPILRALVPFAISKGNAGQFCRSTDGNISWQQNDFAVVNYLISVCNRLQLKVELHTDIIAAEYGQLLPALNDAINVLSQIPLQQQWRSADYRHLLAAAMQEWLKVCTAAGIATQPCCGVPNRLLPFLLRLPTRMFSMLLGRRLNIEAPGHSAMWEQLQAKKPTEIMFLNAAVVRMAQRYAIAAPVNQLLTDWIKRAEAGETDFPSARALLAQAGKR</sequence>
<dbReference type="SUPFAM" id="SSF48179">
    <property type="entry name" value="6-phosphogluconate dehydrogenase C-terminal domain-like"/>
    <property type="match status" value="1"/>
</dbReference>
<evidence type="ECO:0000256" key="8">
    <source>
        <dbReference type="ARBA" id="ARBA00032024"/>
    </source>
</evidence>
<protein>
    <recommendedName>
        <fullName evidence="4">2-dehydropantoate 2-reductase</fullName>
        <ecNumber evidence="3">1.1.1.169</ecNumber>
    </recommendedName>
    <alternativeName>
        <fullName evidence="8">Ketopantoate reductase</fullName>
    </alternativeName>
</protein>
<dbReference type="InterPro" id="IPR013332">
    <property type="entry name" value="KPR_N"/>
</dbReference>
<dbReference type="EC" id="1.1.1.169" evidence="3"/>
<dbReference type="PANTHER" id="PTHR43765:SF2">
    <property type="entry name" value="2-DEHYDROPANTOATE 2-REDUCTASE"/>
    <property type="match status" value="1"/>
</dbReference>
<accession>A0ABU8C7B4</accession>
<dbReference type="SUPFAM" id="SSF51735">
    <property type="entry name" value="NAD(P)-binding Rossmann-fold domains"/>
    <property type="match status" value="1"/>
</dbReference>
<evidence type="ECO:0000313" key="13">
    <source>
        <dbReference type="Proteomes" id="UP001375382"/>
    </source>
</evidence>
<feature type="domain" description="Ketopantoate reductase C-terminal" evidence="11">
    <location>
        <begin position="210"/>
        <end position="333"/>
    </location>
</feature>
<dbReference type="InterPro" id="IPR008927">
    <property type="entry name" value="6-PGluconate_DH-like_C_sf"/>
</dbReference>
<dbReference type="InterPro" id="IPR013328">
    <property type="entry name" value="6PGD_dom2"/>
</dbReference>
<organism evidence="12 13">
    <name type="scientific">Rheinheimera muenzenbergensis</name>
    <dbReference type="NCBI Taxonomy" id="1193628"/>
    <lineage>
        <taxon>Bacteria</taxon>
        <taxon>Pseudomonadati</taxon>
        <taxon>Pseudomonadota</taxon>
        <taxon>Gammaproteobacteria</taxon>
        <taxon>Chromatiales</taxon>
        <taxon>Chromatiaceae</taxon>
        <taxon>Rheinheimera</taxon>
    </lineage>
</organism>
<keyword evidence="6" id="KW-0521">NADP</keyword>
<evidence type="ECO:0000256" key="5">
    <source>
        <dbReference type="ARBA" id="ARBA00022655"/>
    </source>
</evidence>
<evidence type="ECO:0000259" key="11">
    <source>
        <dbReference type="Pfam" id="PF08546"/>
    </source>
</evidence>
<name>A0ABU8C7B4_9GAMM</name>
<dbReference type="Pfam" id="PF02558">
    <property type="entry name" value="ApbA"/>
    <property type="match status" value="1"/>
</dbReference>
<evidence type="ECO:0000256" key="1">
    <source>
        <dbReference type="ARBA" id="ARBA00004994"/>
    </source>
</evidence>
<evidence type="ECO:0000256" key="2">
    <source>
        <dbReference type="ARBA" id="ARBA00007870"/>
    </source>
</evidence>
<evidence type="ECO:0000256" key="9">
    <source>
        <dbReference type="ARBA" id="ARBA00048793"/>
    </source>
</evidence>
<proteinExistence type="inferred from homology"/>
<dbReference type="Gene3D" id="1.10.1040.10">
    <property type="entry name" value="N-(1-d-carboxylethyl)-l-norvaline Dehydrogenase, domain 2"/>
    <property type="match status" value="1"/>
</dbReference>
<comment type="caution">
    <text evidence="12">The sequence shown here is derived from an EMBL/GenBank/DDBJ whole genome shotgun (WGS) entry which is preliminary data.</text>
</comment>
<comment type="catalytic activity">
    <reaction evidence="9">
        <text>(R)-pantoate + NADP(+) = 2-dehydropantoate + NADPH + H(+)</text>
        <dbReference type="Rhea" id="RHEA:16233"/>
        <dbReference type="ChEBI" id="CHEBI:11561"/>
        <dbReference type="ChEBI" id="CHEBI:15378"/>
        <dbReference type="ChEBI" id="CHEBI:15980"/>
        <dbReference type="ChEBI" id="CHEBI:57783"/>
        <dbReference type="ChEBI" id="CHEBI:58349"/>
        <dbReference type="EC" id="1.1.1.169"/>
    </reaction>
</comment>
<dbReference type="InterPro" id="IPR036291">
    <property type="entry name" value="NAD(P)-bd_dom_sf"/>
</dbReference>
<comment type="pathway">
    <text evidence="1">Cofactor biosynthesis; (R)-pantothenate biosynthesis; (R)-pantoate from 3-methyl-2-oxobutanoate: step 2/2.</text>
</comment>
<evidence type="ECO:0000256" key="6">
    <source>
        <dbReference type="ARBA" id="ARBA00022857"/>
    </source>
</evidence>
<dbReference type="Gene3D" id="3.40.50.720">
    <property type="entry name" value="NAD(P)-binding Rossmann-like Domain"/>
    <property type="match status" value="1"/>
</dbReference>
<dbReference type="PANTHER" id="PTHR43765">
    <property type="entry name" value="2-DEHYDROPANTOATE 2-REDUCTASE-RELATED"/>
    <property type="match status" value="1"/>
</dbReference>
<keyword evidence="7" id="KW-0560">Oxidoreductase</keyword>